<organism evidence="1 2">
    <name type="scientific">Chelydra serpentina</name>
    <name type="common">Snapping turtle</name>
    <name type="synonym">Testudo serpentina</name>
    <dbReference type="NCBI Taxonomy" id="8475"/>
    <lineage>
        <taxon>Eukaryota</taxon>
        <taxon>Metazoa</taxon>
        <taxon>Chordata</taxon>
        <taxon>Craniata</taxon>
        <taxon>Vertebrata</taxon>
        <taxon>Euteleostomi</taxon>
        <taxon>Archelosauria</taxon>
        <taxon>Testudinata</taxon>
        <taxon>Testudines</taxon>
        <taxon>Cryptodira</taxon>
        <taxon>Durocryptodira</taxon>
        <taxon>Americhelydia</taxon>
        <taxon>Chelydroidea</taxon>
        <taxon>Chelydridae</taxon>
        <taxon>Chelydra</taxon>
    </lineage>
</organism>
<dbReference type="OrthoDB" id="6598476at2759"/>
<sequence length="68" mass="7689">MSDKVRDKIASLVTLAKYFAVILGCTPDINHQEQISLVVRFVDISESAQITVKKSFITFLEVEEVVFQ</sequence>
<dbReference type="PANTHER" id="PTHR45749">
    <property type="match status" value="1"/>
</dbReference>
<name>A0A8T1S8C4_CHESE</name>
<evidence type="ECO:0000313" key="2">
    <source>
        <dbReference type="Proteomes" id="UP000765507"/>
    </source>
</evidence>
<protein>
    <submittedName>
        <fullName evidence="1">Uncharacterized protein</fullName>
    </submittedName>
</protein>
<accession>A0A8T1S8C4</accession>
<dbReference type="Proteomes" id="UP000765507">
    <property type="component" value="Unassembled WGS sequence"/>
</dbReference>
<keyword evidence="2" id="KW-1185">Reference proteome</keyword>
<gene>
    <name evidence="1" type="ORF">G0U57_016052</name>
</gene>
<proteinExistence type="predicted"/>
<feature type="non-terminal residue" evidence="1">
    <location>
        <position position="68"/>
    </location>
</feature>
<reference evidence="1 2" key="1">
    <citation type="journal article" date="2020" name="G3 (Bethesda)">
        <title>Draft Genome of the Common Snapping Turtle, Chelydra serpentina, a Model for Phenotypic Plasticity in Reptiles.</title>
        <authorList>
            <person name="Das D."/>
            <person name="Singh S.K."/>
            <person name="Bierstedt J."/>
            <person name="Erickson A."/>
            <person name="Galli G.L.J."/>
            <person name="Crossley D.A. 2nd"/>
            <person name="Rhen T."/>
        </authorList>
    </citation>
    <scope>NUCLEOTIDE SEQUENCE [LARGE SCALE GENOMIC DNA]</scope>
    <source>
        <strain evidence="1">KW</strain>
    </source>
</reference>
<dbReference type="EMBL" id="JAHGAV010000508">
    <property type="protein sequence ID" value="KAG6924945.1"/>
    <property type="molecule type" value="Genomic_DNA"/>
</dbReference>
<dbReference type="PANTHER" id="PTHR45749:SF35">
    <property type="entry name" value="AC-LIKE TRANSPOSASE-RELATED"/>
    <property type="match status" value="1"/>
</dbReference>
<comment type="caution">
    <text evidence="1">The sequence shown here is derived from an EMBL/GenBank/DDBJ whole genome shotgun (WGS) entry which is preliminary data.</text>
</comment>
<evidence type="ECO:0000313" key="1">
    <source>
        <dbReference type="EMBL" id="KAG6924945.1"/>
    </source>
</evidence>
<dbReference type="AlphaFoldDB" id="A0A8T1S8C4"/>